<dbReference type="AlphaFoldDB" id="A0A397JGF0"/>
<evidence type="ECO:0000313" key="2">
    <source>
        <dbReference type="Proteomes" id="UP000266861"/>
    </source>
</evidence>
<organism evidence="1 2">
    <name type="scientific">Diversispora epigaea</name>
    <dbReference type="NCBI Taxonomy" id="1348612"/>
    <lineage>
        <taxon>Eukaryota</taxon>
        <taxon>Fungi</taxon>
        <taxon>Fungi incertae sedis</taxon>
        <taxon>Mucoromycota</taxon>
        <taxon>Glomeromycotina</taxon>
        <taxon>Glomeromycetes</taxon>
        <taxon>Diversisporales</taxon>
        <taxon>Diversisporaceae</taxon>
        <taxon>Diversispora</taxon>
    </lineage>
</organism>
<gene>
    <name evidence="1" type="ORF">Glove_88g36</name>
</gene>
<name>A0A397JGF0_9GLOM</name>
<evidence type="ECO:0000313" key="1">
    <source>
        <dbReference type="EMBL" id="RHZ83710.1"/>
    </source>
</evidence>
<sequence>MGAEVGATTSFPFTPRLIGSCISSSYQDISRVVSLTTQALKKIVTAMTFAGKLSYNYITDGSQVRIDILTNQTVDIIISPDSPDFNYWSHF</sequence>
<protein>
    <submittedName>
        <fullName evidence="1">Uncharacterized protein</fullName>
    </submittedName>
</protein>
<reference evidence="1 2" key="1">
    <citation type="submission" date="2018-08" db="EMBL/GenBank/DDBJ databases">
        <title>Genome and evolution of the arbuscular mycorrhizal fungus Diversispora epigaea (formerly Glomus versiforme) and its bacterial endosymbionts.</title>
        <authorList>
            <person name="Sun X."/>
            <person name="Fei Z."/>
            <person name="Harrison M."/>
        </authorList>
    </citation>
    <scope>NUCLEOTIDE SEQUENCE [LARGE SCALE GENOMIC DNA]</scope>
    <source>
        <strain evidence="1 2">IT104</strain>
    </source>
</reference>
<dbReference type="OrthoDB" id="2224430at2759"/>
<comment type="caution">
    <text evidence="1">The sequence shown here is derived from an EMBL/GenBank/DDBJ whole genome shotgun (WGS) entry which is preliminary data.</text>
</comment>
<accession>A0A397JGF0</accession>
<proteinExistence type="predicted"/>
<keyword evidence="2" id="KW-1185">Reference proteome</keyword>
<dbReference type="EMBL" id="PQFF01000084">
    <property type="protein sequence ID" value="RHZ83710.1"/>
    <property type="molecule type" value="Genomic_DNA"/>
</dbReference>
<dbReference type="Proteomes" id="UP000266861">
    <property type="component" value="Unassembled WGS sequence"/>
</dbReference>